<evidence type="ECO:0000313" key="2">
    <source>
        <dbReference type="Proteomes" id="UP000207598"/>
    </source>
</evidence>
<accession>A0A238K6C8</accession>
<protein>
    <submittedName>
        <fullName evidence="1">Uncharacterized protein</fullName>
    </submittedName>
</protein>
<dbReference type="Proteomes" id="UP000207598">
    <property type="component" value="Unassembled WGS sequence"/>
</dbReference>
<keyword evidence="2" id="KW-1185">Reference proteome</keyword>
<organism evidence="1 2">
    <name type="scientific">Maliponia aquimaris</name>
    <dbReference type="NCBI Taxonomy" id="1673631"/>
    <lineage>
        <taxon>Bacteria</taxon>
        <taxon>Pseudomonadati</taxon>
        <taxon>Pseudomonadota</taxon>
        <taxon>Alphaproteobacteria</taxon>
        <taxon>Rhodobacterales</taxon>
        <taxon>Paracoccaceae</taxon>
        <taxon>Maliponia</taxon>
    </lineage>
</organism>
<dbReference type="RefSeq" id="WP_094020050.1">
    <property type="nucleotide sequence ID" value="NZ_FXYF01000003.1"/>
</dbReference>
<dbReference type="OrthoDB" id="8452813at2"/>
<sequence>MPTKKMTAKRAALLAELEYLIGSECYNGSIQNWGPNGTQYSSGREFRYPLTVVDEGGDKTKYRYKADSSDAIQLSSGHYAFGANRLHVVEGLNKVLDYLESNHGLKL</sequence>
<evidence type="ECO:0000313" key="1">
    <source>
        <dbReference type="EMBL" id="SMX37506.1"/>
    </source>
</evidence>
<proteinExistence type="predicted"/>
<dbReference type="EMBL" id="FXYF01000003">
    <property type="protein sequence ID" value="SMX37506.1"/>
    <property type="molecule type" value="Genomic_DNA"/>
</dbReference>
<dbReference type="AlphaFoldDB" id="A0A238K6C8"/>
<reference evidence="1 2" key="1">
    <citation type="submission" date="2017-05" db="EMBL/GenBank/DDBJ databases">
        <authorList>
            <person name="Song R."/>
            <person name="Chenine A.L."/>
            <person name="Ruprecht R.M."/>
        </authorList>
    </citation>
    <scope>NUCLEOTIDE SEQUENCE [LARGE SCALE GENOMIC DNA]</scope>
    <source>
        <strain evidence="1 2">CECT 8898</strain>
    </source>
</reference>
<gene>
    <name evidence="1" type="ORF">MAA8898_01167</name>
</gene>
<name>A0A238K6C8_9RHOB</name>